<reference evidence="2 3" key="2">
    <citation type="submission" date="2018-11" db="EMBL/GenBank/DDBJ databases">
        <authorList>
            <consortium name="Pathogen Informatics"/>
        </authorList>
    </citation>
    <scope>NUCLEOTIDE SEQUENCE [LARGE SCALE GENOMIC DNA]</scope>
</reference>
<evidence type="ECO:0000313" key="3">
    <source>
        <dbReference type="Proteomes" id="UP000267096"/>
    </source>
</evidence>
<evidence type="ECO:0000313" key="4">
    <source>
        <dbReference type="WBParaSite" id="ASIM_0001114901-mRNA-1"/>
    </source>
</evidence>
<accession>A0A0M3JT18</accession>
<protein>
    <submittedName>
        <fullName evidence="2 4">Uncharacterized protein</fullName>
    </submittedName>
</protein>
<organism evidence="4">
    <name type="scientific">Anisakis simplex</name>
    <name type="common">Herring worm</name>
    <dbReference type="NCBI Taxonomy" id="6269"/>
    <lineage>
        <taxon>Eukaryota</taxon>
        <taxon>Metazoa</taxon>
        <taxon>Ecdysozoa</taxon>
        <taxon>Nematoda</taxon>
        <taxon>Chromadorea</taxon>
        <taxon>Rhabditida</taxon>
        <taxon>Spirurina</taxon>
        <taxon>Ascaridomorpha</taxon>
        <taxon>Ascaridoidea</taxon>
        <taxon>Anisakidae</taxon>
        <taxon>Anisakis</taxon>
        <taxon>Anisakis simplex complex</taxon>
    </lineage>
</organism>
<reference evidence="4" key="1">
    <citation type="submission" date="2017-02" db="UniProtKB">
        <authorList>
            <consortium name="WormBaseParasite"/>
        </authorList>
    </citation>
    <scope>IDENTIFICATION</scope>
</reference>
<proteinExistence type="predicted"/>
<keyword evidence="3" id="KW-1185">Reference proteome</keyword>
<feature type="compositionally biased region" description="Low complexity" evidence="1">
    <location>
        <begin position="21"/>
        <end position="31"/>
    </location>
</feature>
<feature type="region of interest" description="Disordered" evidence="1">
    <location>
        <begin position="1"/>
        <end position="31"/>
    </location>
</feature>
<evidence type="ECO:0000256" key="1">
    <source>
        <dbReference type="SAM" id="MobiDB-lite"/>
    </source>
</evidence>
<feature type="compositionally biased region" description="Polar residues" evidence="1">
    <location>
        <begin position="1"/>
        <end position="17"/>
    </location>
</feature>
<name>A0A0M3JT18_ANISI</name>
<evidence type="ECO:0000313" key="2">
    <source>
        <dbReference type="EMBL" id="VDK43488.1"/>
    </source>
</evidence>
<dbReference type="WBParaSite" id="ASIM_0001114901-mRNA-1">
    <property type="protein sequence ID" value="ASIM_0001114901-mRNA-1"/>
    <property type="gene ID" value="ASIM_0001114901"/>
</dbReference>
<sequence>MQLTIQNAIANTSTTNKRPLKATTSKMTPTTMTTSSTIITATIAATDEGEGNTEQRRVRCAVTWRERSIGSGALRSALAVVVVVAPYGSNTST</sequence>
<dbReference type="AlphaFoldDB" id="A0A0M3JT18"/>
<gene>
    <name evidence="2" type="ORF">ASIM_LOCUS10707</name>
</gene>
<dbReference type="EMBL" id="UYRR01031013">
    <property type="protein sequence ID" value="VDK43488.1"/>
    <property type="molecule type" value="Genomic_DNA"/>
</dbReference>
<dbReference type="Proteomes" id="UP000267096">
    <property type="component" value="Unassembled WGS sequence"/>
</dbReference>